<keyword evidence="8" id="KW-1185">Reference proteome</keyword>
<protein>
    <submittedName>
        <fullName evidence="7">Uncharacterized protein</fullName>
    </submittedName>
</protein>
<accession>A0A1Q2YMC8</accession>
<sequence length="151" mass="17426">MSSNTGRAYGTLISYTKDDDSKIGDIFTVSKRNRDALKFPAWAPAWDPKEDHKFEHLKPFRHIDRGLFGDPTFKSLREDNKDVTFRKVSPKLGLEVDGIQLSTLSNKQKDDLALLVETVGVVAFRNQDFKLQDFDKIKDWARYYEVTLIII</sequence>
<gene>
    <name evidence="7" type="ORF">PMKS-004174</name>
</gene>
<evidence type="ECO:0000256" key="4">
    <source>
        <dbReference type="ARBA" id="ARBA00022964"/>
    </source>
</evidence>
<dbReference type="AlphaFoldDB" id="A0A1Q2YMC8"/>
<dbReference type="InterPro" id="IPR051323">
    <property type="entry name" value="AtsK-like"/>
</dbReference>
<keyword evidence="6" id="KW-0408">Iron</keyword>
<dbReference type="EMBL" id="BDGI01000205">
    <property type="protein sequence ID" value="GAV30657.1"/>
    <property type="molecule type" value="Genomic_DNA"/>
</dbReference>
<name>A0A1Q2YMC8_9ASCO</name>
<dbReference type="GO" id="GO:0046872">
    <property type="term" value="F:metal ion binding"/>
    <property type="evidence" value="ECO:0007669"/>
    <property type="project" value="UniProtKB-KW"/>
</dbReference>
<organism evidence="7 8">
    <name type="scientific">Pichia membranifaciens</name>
    <dbReference type="NCBI Taxonomy" id="4926"/>
    <lineage>
        <taxon>Eukaryota</taxon>
        <taxon>Fungi</taxon>
        <taxon>Dikarya</taxon>
        <taxon>Ascomycota</taxon>
        <taxon>Saccharomycotina</taxon>
        <taxon>Pichiomycetes</taxon>
        <taxon>Pichiales</taxon>
        <taxon>Pichiaceae</taxon>
        <taxon>Pichia</taxon>
    </lineage>
</organism>
<dbReference type="PANTHER" id="PTHR30468">
    <property type="entry name" value="ALPHA-KETOGLUTARATE-DEPENDENT SULFONATE DIOXYGENASE"/>
    <property type="match status" value="1"/>
</dbReference>
<dbReference type="PANTHER" id="PTHR30468:SF1">
    <property type="entry name" value="ALPHA-KETOGLUTARATE-DEPENDENT SULFONATE DIOXYGENASE"/>
    <property type="match status" value="1"/>
</dbReference>
<evidence type="ECO:0000313" key="8">
    <source>
        <dbReference type="Proteomes" id="UP000186136"/>
    </source>
</evidence>
<dbReference type="InterPro" id="IPR042098">
    <property type="entry name" value="TauD-like_sf"/>
</dbReference>
<dbReference type="Proteomes" id="UP000186136">
    <property type="component" value="Unassembled WGS sequence"/>
</dbReference>
<comment type="caution">
    <text evidence="7">The sequence shown here is derived from an EMBL/GenBank/DDBJ whole genome shotgun (WGS) entry which is preliminary data.</text>
</comment>
<evidence type="ECO:0000256" key="6">
    <source>
        <dbReference type="ARBA" id="ARBA00023004"/>
    </source>
</evidence>
<evidence type="ECO:0000256" key="1">
    <source>
        <dbReference type="ARBA" id="ARBA00001954"/>
    </source>
</evidence>
<dbReference type="GO" id="GO:0016706">
    <property type="term" value="F:2-oxoglutarate-dependent dioxygenase activity"/>
    <property type="evidence" value="ECO:0007669"/>
    <property type="project" value="TreeGrafter"/>
</dbReference>
<dbReference type="SUPFAM" id="SSF51197">
    <property type="entry name" value="Clavaminate synthase-like"/>
    <property type="match status" value="1"/>
</dbReference>
<keyword evidence="4" id="KW-0223">Dioxygenase</keyword>
<dbReference type="GO" id="GO:0005737">
    <property type="term" value="C:cytoplasm"/>
    <property type="evidence" value="ECO:0007669"/>
    <property type="project" value="TreeGrafter"/>
</dbReference>
<reference evidence="7 8" key="1">
    <citation type="submission" date="2016-08" db="EMBL/GenBank/DDBJ databases">
        <title>Whole genome shotgun sequence of Pichia membranifaciens KS47-1.</title>
        <authorList>
            <person name="Konishi M."/>
            <person name="Ishida M."/>
            <person name="Arakawa T."/>
            <person name="Kato Y."/>
            <person name="Horiuchi J."/>
        </authorList>
    </citation>
    <scope>NUCLEOTIDE SEQUENCE [LARGE SCALE GENOMIC DNA]</scope>
    <source>
        <strain evidence="7 8">KS47-1</strain>
    </source>
</reference>
<keyword evidence="3" id="KW-0479">Metal-binding</keyword>
<evidence type="ECO:0000256" key="5">
    <source>
        <dbReference type="ARBA" id="ARBA00023002"/>
    </source>
</evidence>
<evidence type="ECO:0000313" key="7">
    <source>
        <dbReference type="EMBL" id="GAV30657.1"/>
    </source>
</evidence>
<dbReference type="Gene3D" id="3.60.130.10">
    <property type="entry name" value="Clavaminate synthase-like"/>
    <property type="match status" value="1"/>
</dbReference>
<evidence type="ECO:0000256" key="2">
    <source>
        <dbReference type="ARBA" id="ARBA00005896"/>
    </source>
</evidence>
<comment type="cofactor">
    <cofactor evidence="1">
        <name>Fe(2+)</name>
        <dbReference type="ChEBI" id="CHEBI:29033"/>
    </cofactor>
</comment>
<keyword evidence="5" id="KW-0560">Oxidoreductase</keyword>
<dbReference type="OrthoDB" id="10257314at2759"/>
<evidence type="ECO:0000256" key="3">
    <source>
        <dbReference type="ARBA" id="ARBA00022723"/>
    </source>
</evidence>
<comment type="similarity">
    <text evidence="2">Belongs to the TfdA dioxygenase family.</text>
</comment>
<proteinExistence type="inferred from homology"/>